<accession>A0ABT2P9A7</accession>
<dbReference type="PANTHER" id="PTHR18968:SF13">
    <property type="entry name" value="ACETOLACTATE SYNTHASE CATALYTIC SUBUNIT, MITOCHONDRIAL"/>
    <property type="match status" value="1"/>
</dbReference>
<dbReference type="InterPro" id="IPR029061">
    <property type="entry name" value="THDP-binding"/>
</dbReference>
<evidence type="ECO:0000313" key="8">
    <source>
        <dbReference type="Proteomes" id="UP001300496"/>
    </source>
</evidence>
<dbReference type="InterPro" id="IPR012001">
    <property type="entry name" value="Thiamin_PyroP_enz_TPP-bd_dom"/>
</dbReference>
<gene>
    <name evidence="7" type="ORF">N4R40_01510</name>
</gene>
<feature type="domain" description="Thiamine pyrophosphate enzyme N-terminal TPP-binding" evidence="6">
    <location>
        <begin position="6"/>
        <end position="105"/>
    </location>
</feature>
<dbReference type="CDD" id="cd07035">
    <property type="entry name" value="TPP_PYR_POX_like"/>
    <property type="match status" value="1"/>
</dbReference>
<dbReference type="Pfam" id="PF00205">
    <property type="entry name" value="TPP_enzyme_M"/>
    <property type="match status" value="1"/>
</dbReference>
<keyword evidence="2 3" id="KW-0786">Thiamine pyrophosphate</keyword>
<dbReference type="SUPFAM" id="SSF52467">
    <property type="entry name" value="DHS-like NAD/FAD-binding domain"/>
    <property type="match status" value="1"/>
</dbReference>
<dbReference type="InterPro" id="IPR011766">
    <property type="entry name" value="TPP_enzyme_TPP-bd"/>
</dbReference>
<evidence type="ECO:0000256" key="2">
    <source>
        <dbReference type="ARBA" id="ARBA00023052"/>
    </source>
</evidence>
<sequence length="554" mass="57856">MERPKTVADVVADVVARHSPVVFSLMGNGNAHFVASLTSRGHRVVDVRHETATVAAAHSFALAGGGVAAASATYGAGFTNLLTSLAEARLTRVPAVVIVGTAPTSGPRAIDIDQLAAAAAVYVRTLVVGTHDAAAQTELAYEIARRDRVPVIVALPYDLVDAPAAPNGSVPTLSSDDVLRTHELAVAEPVSREDAAEVAGILLRAHRPLILAGRGAVIAQAGEALREIGDRVGALSVSSLMAHGVVDSPWDLGIAGGFSTPEAADLIKQADVVLVVGASMNLWQMRYNSLIDDGAHVIQVDTLSGATHPRVNAFHRADARAFAVSVLNSLAAGNQAGWRAGAILPQRDPEAFEELAPDGRLDPRAVMEQLEDILPAERTITQDNGHFMGWAPRHLSAPDPEAMLLPGLGLHCIGLGAGSLIGVAAARTDRLPVLVTGDGGFLMELSELDTLVREVPSALVIVMNDAAFGMEVHQYGARGLDTSSMRFSEVDFAAVARAMGGSGAKIRTLAQLNSIEEWLSGGAQGVFVADVAISPEVVADWLLLSNRYNGVPSR</sequence>
<reference evidence="7 8" key="1">
    <citation type="journal article" date="2024" name="Int. J. Syst. Evol. Microbiol.">
        <title>Microbacterium memoriense sp. nov., a member of the Actinomycetota from marine beach sediment of the north coast of Portugal.</title>
        <authorList>
            <person name="Santos J.D.N.D."/>
            <person name="Klimek D."/>
            <person name="Calusinska M."/>
            <person name="Lobo-da-Cunha A."/>
            <person name="Catita J."/>
            <person name="Goncalves H."/>
            <person name="Gonzalez I."/>
            <person name="Lage O.M."/>
        </authorList>
    </citation>
    <scope>NUCLEOTIDE SEQUENCE [LARGE SCALE GENOMIC DNA]</scope>
    <source>
        <strain evidence="7 8">PMIC_1C1B</strain>
    </source>
</reference>
<evidence type="ECO:0000313" key="7">
    <source>
        <dbReference type="EMBL" id="MCT9001044.1"/>
    </source>
</evidence>
<evidence type="ECO:0000259" key="5">
    <source>
        <dbReference type="Pfam" id="PF02775"/>
    </source>
</evidence>
<evidence type="ECO:0000256" key="1">
    <source>
        <dbReference type="ARBA" id="ARBA00007812"/>
    </source>
</evidence>
<proteinExistence type="inferred from homology"/>
<name>A0ABT2P9A7_9MICO</name>
<dbReference type="SUPFAM" id="SSF52518">
    <property type="entry name" value="Thiamin diphosphate-binding fold (THDP-binding)"/>
    <property type="match status" value="2"/>
</dbReference>
<dbReference type="InterPro" id="IPR029035">
    <property type="entry name" value="DHS-like_NAD/FAD-binding_dom"/>
</dbReference>
<comment type="caution">
    <text evidence="7">The sequence shown here is derived from an EMBL/GenBank/DDBJ whole genome shotgun (WGS) entry which is preliminary data.</text>
</comment>
<dbReference type="Pfam" id="PF02775">
    <property type="entry name" value="TPP_enzyme_C"/>
    <property type="match status" value="1"/>
</dbReference>
<dbReference type="Gene3D" id="3.40.50.1220">
    <property type="entry name" value="TPP-binding domain"/>
    <property type="match status" value="1"/>
</dbReference>
<evidence type="ECO:0000256" key="3">
    <source>
        <dbReference type="RuleBase" id="RU362132"/>
    </source>
</evidence>
<evidence type="ECO:0000259" key="6">
    <source>
        <dbReference type="Pfam" id="PF02776"/>
    </source>
</evidence>
<dbReference type="PANTHER" id="PTHR18968">
    <property type="entry name" value="THIAMINE PYROPHOSPHATE ENZYMES"/>
    <property type="match status" value="1"/>
</dbReference>
<dbReference type="InterPro" id="IPR012000">
    <property type="entry name" value="Thiamin_PyroP_enz_cen_dom"/>
</dbReference>
<protein>
    <submittedName>
        <fullName evidence="7">Thiamine pyrophosphate-binding protein</fullName>
    </submittedName>
</protein>
<dbReference type="Gene3D" id="3.40.50.970">
    <property type="match status" value="2"/>
</dbReference>
<feature type="domain" description="Thiamine pyrophosphate enzyme TPP-binding" evidence="5">
    <location>
        <begin position="383"/>
        <end position="515"/>
    </location>
</feature>
<comment type="similarity">
    <text evidence="1 3">Belongs to the TPP enzyme family.</text>
</comment>
<dbReference type="Proteomes" id="UP001300496">
    <property type="component" value="Unassembled WGS sequence"/>
</dbReference>
<evidence type="ECO:0000259" key="4">
    <source>
        <dbReference type="Pfam" id="PF00205"/>
    </source>
</evidence>
<dbReference type="Pfam" id="PF02776">
    <property type="entry name" value="TPP_enzyme_N"/>
    <property type="match status" value="1"/>
</dbReference>
<keyword evidence="8" id="KW-1185">Reference proteome</keyword>
<organism evidence="7 8">
    <name type="scientific">Microbacterium memoriense</name>
    <dbReference type="NCBI Taxonomy" id="2978350"/>
    <lineage>
        <taxon>Bacteria</taxon>
        <taxon>Bacillati</taxon>
        <taxon>Actinomycetota</taxon>
        <taxon>Actinomycetes</taxon>
        <taxon>Micrococcales</taxon>
        <taxon>Microbacteriaceae</taxon>
        <taxon>Microbacterium</taxon>
    </lineage>
</organism>
<feature type="domain" description="Thiamine pyrophosphate enzyme central" evidence="4">
    <location>
        <begin position="196"/>
        <end position="303"/>
    </location>
</feature>
<dbReference type="CDD" id="cd00568">
    <property type="entry name" value="TPP_enzymes"/>
    <property type="match status" value="1"/>
</dbReference>
<dbReference type="RefSeq" id="WP_261605603.1">
    <property type="nucleotide sequence ID" value="NZ_JAODOR010000002.1"/>
</dbReference>
<dbReference type="EMBL" id="JAODOR010000002">
    <property type="protein sequence ID" value="MCT9001044.1"/>
    <property type="molecule type" value="Genomic_DNA"/>
</dbReference>
<dbReference type="InterPro" id="IPR045229">
    <property type="entry name" value="TPP_enz"/>
</dbReference>